<proteinExistence type="predicted"/>
<evidence type="ECO:0008006" key="4">
    <source>
        <dbReference type="Google" id="ProtNLM"/>
    </source>
</evidence>
<evidence type="ECO:0000313" key="3">
    <source>
        <dbReference type="Proteomes" id="UP000194153"/>
    </source>
</evidence>
<comment type="caution">
    <text evidence="2">The sequence shown here is derived from an EMBL/GenBank/DDBJ whole genome shotgun (WGS) entry which is preliminary data.</text>
</comment>
<keyword evidence="1" id="KW-1133">Transmembrane helix</keyword>
<feature type="transmembrane region" description="Helical" evidence="1">
    <location>
        <begin position="6"/>
        <end position="27"/>
    </location>
</feature>
<keyword evidence="3" id="KW-1185">Reference proteome</keyword>
<keyword evidence="1" id="KW-0472">Membrane</keyword>
<protein>
    <recommendedName>
        <fullName evidence="4">CcoQ/FixQ family Cbb3-type cytochrome c oxidase assembly chaperone</fullName>
    </recommendedName>
</protein>
<evidence type="ECO:0000256" key="1">
    <source>
        <dbReference type="SAM" id="Phobius"/>
    </source>
</evidence>
<evidence type="ECO:0000313" key="2">
    <source>
        <dbReference type="EMBL" id="GAW65664.1"/>
    </source>
</evidence>
<sequence>MKQHSFGTFALTLTLFIILAIFCVVYLNIRRKREPRHVDEKAGDEGED</sequence>
<organism evidence="2 3">
    <name type="scientific">Geoanaerobacter pelophilus</name>
    <dbReference type="NCBI Taxonomy" id="60036"/>
    <lineage>
        <taxon>Bacteria</taxon>
        <taxon>Pseudomonadati</taxon>
        <taxon>Thermodesulfobacteriota</taxon>
        <taxon>Desulfuromonadia</taxon>
        <taxon>Geobacterales</taxon>
        <taxon>Geobacteraceae</taxon>
        <taxon>Geoanaerobacter</taxon>
    </lineage>
</organism>
<accession>A0ABQ0MF35</accession>
<gene>
    <name evidence="2" type="ORF">GPEL0_01f0672</name>
</gene>
<reference evidence="3" key="1">
    <citation type="submission" date="2017-05" db="EMBL/GenBank/DDBJ databases">
        <title>Draft genome sequence of Geobacter pelophilus, a iron(III)-reducing bacteria.</title>
        <authorList>
            <person name="Aoyagi T."/>
            <person name="Koike H."/>
            <person name="Morita T."/>
            <person name="Sato Y."/>
            <person name="Habe H."/>
            <person name="Hori T."/>
        </authorList>
    </citation>
    <scope>NUCLEOTIDE SEQUENCE [LARGE SCALE GENOMIC DNA]</scope>
    <source>
        <strain evidence="3">Drf2</strain>
    </source>
</reference>
<dbReference type="EMBL" id="BDQG01000001">
    <property type="protein sequence ID" value="GAW65664.1"/>
    <property type="molecule type" value="Genomic_DNA"/>
</dbReference>
<name>A0ABQ0MF35_9BACT</name>
<keyword evidence="1" id="KW-0812">Transmembrane</keyword>
<dbReference type="Proteomes" id="UP000194153">
    <property type="component" value="Unassembled WGS sequence"/>
</dbReference>